<feature type="domain" description="Phosphatidic acid phosphatase type 2/haloperoxidase" evidence="2">
    <location>
        <begin position="96"/>
        <end position="202"/>
    </location>
</feature>
<dbReference type="Proteomes" id="UP000222106">
    <property type="component" value="Unassembled WGS sequence"/>
</dbReference>
<dbReference type="SMART" id="SM00014">
    <property type="entry name" value="acidPPc"/>
    <property type="match status" value="1"/>
</dbReference>
<keyword evidence="1" id="KW-0812">Transmembrane</keyword>
<dbReference type="Pfam" id="PF01569">
    <property type="entry name" value="PAP2"/>
    <property type="match status" value="1"/>
</dbReference>
<dbReference type="RefSeq" id="WP_098483361.1">
    <property type="nucleotide sequence ID" value="NZ_PDJI01000004.1"/>
</dbReference>
<dbReference type="AlphaFoldDB" id="A0A2A9ELX3"/>
<dbReference type="Gene3D" id="1.20.144.10">
    <property type="entry name" value="Phosphatidic acid phosphatase type 2/haloperoxidase"/>
    <property type="match status" value="1"/>
</dbReference>
<evidence type="ECO:0000313" key="3">
    <source>
        <dbReference type="EMBL" id="PFG39219.1"/>
    </source>
</evidence>
<protein>
    <submittedName>
        <fullName evidence="3">Membrane-associated phospholipid phosphatase</fullName>
    </submittedName>
</protein>
<dbReference type="InterPro" id="IPR036938">
    <property type="entry name" value="PAP2/HPO_sf"/>
</dbReference>
<feature type="transmembrane region" description="Helical" evidence="1">
    <location>
        <begin position="261"/>
        <end position="285"/>
    </location>
</feature>
<dbReference type="SUPFAM" id="SSF48317">
    <property type="entry name" value="Acid phosphatase/Vanadium-dependent haloperoxidase"/>
    <property type="match status" value="1"/>
</dbReference>
<keyword evidence="1" id="KW-0472">Membrane</keyword>
<dbReference type="EMBL" id="PDJI01000004">
    <property type="protein sequence ID" value="PFG39219.1"/>
    <property type="molecule type" value="Genomic_DNA"/>
</dbReference>
<reference evidence="3 4" key="1">
    <citation type="submission" date="2017-10" db="EMBL/GenBank/DDBJ databases">
        <title>Sequencing the genomes of 1000 actinobacteria strains.</title>
        <authorList>
            <person name="Klenk H.-P."/>
        </authorList>
    </citation>
    <scope>NUCLEOTIDE SEQUENCE [LARGE SCALE GENOMIC DNA]</scope>
    <source>
        <strain evidence="3 4">DSM 21838</strain>
    </source>
</reference>
<comment type="caution">
    <text evidence="3">The sequence shown here is derived from an EMBL/GenBank/DDBJ whole genome shotgun (WGS) entry which is preliminary data.</text>
</comment>
<keyword evidence="4" id="KW-1185">Reference proteome</keyword>
<accession>A0A2A9ELX3</accession>
<organism evidence="3 4">
    <name type="scientific">Georgenia soli</name>
    <dbReference type="NCBI Taxonomy" id="638953"/>
    <lineage>
        <taxon>Bacteria</taxon>
        <taxon>Bacillati</taxon>
        <taxon>Actinomycetota</taxon>
        <taxon>Actinomycetes</taxon>
        <taxon>Micrococcales</taxon>
        <taxon>Bogoriellaceae</taxon>
        <taxon>Georgenia</taxon>
    </lineage>
</organism>
<evidence type="ECO:0000313" key="4">
    <source>
        <dbReference type="Proteomes" id="UP000222106"/>
    </source>
</evidence>
<keyword evidence="1" id="KW-1133">Transmembrane helix</keyword>
<feature type="transmembrane region" description="Helical" evidence="1">
    <location>
        <begin position="20"/>
        <end position="37"/>
    </location>
</feature>
<sequence length="290" mass="29297">MTKTDAPSAPPLVARRAAGVLLAALAAAAVVGVWWFFVTTPTGQRIDEIAYLGSRIGRSRLDEGAQSVLDVVSVPFLALTILVAGAVALLRRRVMVAVAVAAVVGGANVTTQLLKYSIFDRPQLGISEATMNSLPSGHTTVAAAVAGAALLATPPRWRWLATLVGLAYAGGTGLSTMIGGWHRASDVVAALLVVSAWVFLALAVVGPGTDDSGRAAPAWSRRADALTRTLLAVVGLAGALAALVAMVVASQVGGDSRAEQLLAYGGASAGVVAVACLSGYAALALGAPRR</sequence>
<feature type="transmembrane region" description="Helical" evidence="1">
    <location>
        <begin position="134"/>
        <end position="152"/>
    </location>
</feature>
<feature type="transmembrane region" description="Helical" evidence="1">
    <location>
        <begin position="229"/>
        <end position="249"/>
    </location>
</feature>
<evidence type="ECO:0000259" key="2">
    <source>
        <dbReference type="SMART" id="SM00014"/>
    </source>
</evidence>
<name>A0A2A9ELX3_9MICO</name>
<proteinExistence type="predicted"/>
<gene>
    <name evidence="3" type="ORF">ATJ97_1717</name>
</gene>
<feature type="transmembrane region" description="Helical" evidence="1">
    <location>
        <begin position="159"/>
        <end position="181"/>
    </location>
</feature>
<evidence type="ECO:0000256" key="1">
    <source>
        <dbReference type="SAM" id="Phobius"/>
    </source>
</evidence>
<dbReference type="OrthoDB" id="3240395at2"/>
<dbReference type="InterPro" id="IPR000326">
    <property type="entry name" value="PAP2/HPO"/>
</dbReference>
<feature type="transmembrane region" description="Helical" evidence="1">
    <location>
        <begin position="68"/>
        <end position="89"/>
    </location>
</feature>
<feature type="transmembrane region" description="Helical" evidence="1">
    <location>
        <begin position="96"/>
        <end position="114"/>
    </location>
</feature>
<feature type="transmembrane region" description="Helical" evidence="1">
    <location>
        <begin position="187"/>
        <end position="208"/>
    </location>
</feature>